<evidence type="ECO:0000259" key="3">
    <source>
        <dbReference type="Pfam" id="PF01370"/>
    </source>
</evidence>
<dbReference type="CDD" id="cd05250">
    <property type="entry name" value="CC3_like_SDR_a"/>
    <property type="match status" value="1"/>
</dbReference>
<reference evidence="4 5" key="1">
    <citation type="submission" date="2015-08" db="EMBL/GenBank/DDBJ databases">
        <title>Complete genome sequence of Rufibacter tibetensis strain 1351t, a radiation-resistant bacterium from tibet plateau.</title>
        <authorList>
            <person name="Dai J."/>
        </authorList>
    </citation>
    <scope>NUCLEOTIDE SEQUENCE [LARGE SCALE GENOMIC DNA]</scope>
    <source>
        <strain evidence="4 5">1351</strain>
    </source>
</reference>
<evidence type="ECO:0000313" key="4">
    <source>
        <dbReference type="EMBL" id="ALI98418.1"/>
    </source>
</evidence>
<dbReference type="OrthoDB" id="9798632at2"/>
<dbReference type="AlphaFoldDB" id="A0A0P0CT84"/>
<proteinExistence type="predicted"/>
<accession>A0A0P0CT84</accession>
<dbReference type="Pfam" id="PF01370">
    <property type="entry name" value="Epimerase"/>
    <property type="match status" value="1"/>
</dbReference>
<organism evidence="4 5">
    <name type="scientific">Rufibacter tibetensis</name>
    <dbReference type="NCBI Taxonomy" id="512763"/>
    <lineage>
        <taxon>Bacteria</taxon>
        <taxon>Pseudomonadati</taxon>
        <taxon>Bacteroidota</taxon>
        <taxon>Cytophagia</taxon>
        <taxon>Cytophagales</taxon>
        <taxon>Hymenobacteraceae</taxon>
        <taxon>Rufibacter</taxon>
    </lineage>
</organism>
<sequence>MVSPKVALIAGASGLVGGHCLQLLLQSPRYNKVISVGRKKLNLEHPKLQQIIVDFDNLEQYHHSLIADDVYCCLGTTIKKAGSKENFRKVDYTYVVNLAKITSRHFATQFLVVSALGADSHSRIFYNHVKGEMEEAVKKLPFTAVHIFQPSLLLGERQEVRLGERAAATFMKTAGFLFNGPLRKYKGIHAKTVAKAMLEAAKQDGGGVLVHPNEQMQQYAQ</sequence>
<dbReference type="InterPro" id="IPR036291">
    <property type="entry name" value="NAD(P)-bd_dom_sf"/>
</dbReference>
<keyword evidence="2" id="KW-0472">Membrane</keyword>
<gene>
    <name evidence="4" type="ORF">DC20_04770</name>
</gene>
<dbReference type="Gene3D" id="3.40.50.720">
    <property type="entry name" value="NAD(P)-binding Rossmann-like Domain"/>
    <property type="match status" value="1"/>
</dbReference>
<feature type="domain" description="NAD-dependent epimerase/dehydratase" evidence="3">
    <location>
        <begin position="7"/>
        <end position="115"/>
    </location>
</feature>
<dbReference type="KEGG" id="rti:DC20_04770"/>
<evidence type="ECO:0000256" key="2">
    <source>
        <dbReference type="ARBA" id="ARBA00023136"/>
    </source>
</evidence>
<dbReference type="SUPFAM" id="SSF51735">
    <property type="entry name" value="NAD(P)-binding Rossmann-fold domains"/>
    <property type="match status" value="1"/>
</dbReference>
<evidence type="ECO:0000313" key="5">
    <source>
        <dbReference type="Proteomes" id="UP000061382"/>
    </source>
</evidence>
<name>A0A0P0CT84_9BACT</name>
<comment type="subcellular location">
    <subcellularLocation>
        <location evidence="1">Membrane</location>
    </subcellularLocation>
</comment>
<dbReference type="EMBL" id="CP012643">
    <property type="protein sequence ID" value="ALI98418.1"/>
    <property type="molecule type" value="Genomic_DNA"/>
</dbReference>
<dbReference type="InterPro" id="IPR001509">
    <property type="entry name" value="Epimerase_deHydtase"/>
</dbReference>
<dbReference type="RefSeq" id="WP_062542786.1">
    <property type="nucleotide sequence ID" value="NZ_CP012643.1"/>
</dbReference>
<dbReference type="Proteomes" id="UP000061382">
    <property type="component" value="Chromosome"/>
</dbReference>
<dbReference type="STRING" id="512763.DC20_04770"/>
<dbReference type="GO" id="GO:0016020">
    <property type="term" value="C:membrane"/>
    <property type="evidence" value="ECO:0007669"/>
    <property type="project" value="UniProtKB-SubCell"/>
</dbReference>
<dbReference type="PANTHER" id="PTHR14097:SF7">
    <property type="entry name" value="OXIDOREDUCTASE HTATIP2"/>
    <property type="match status" value="1"/>
</dbReference>
<dbReference type="PANTHER" id="PTHR14097">
    <property type="entry name" value="OXIDOREDUCTASE HTATIP2"/>
    <property type="match status" value="1"/>
</dbReference>
<keyword evidence="5" id="KW-1185">Reference proteome</keyword>
<evidence type="ECO:0000256" key="1">
    <source>
        <dbReference type="ARBA" id="ARBA00004370"/>
    </source>
</evidence>
<dbReference type="PATRIC" id="fig|512763.3.peg.1057"/>
<protein>
    <submittedName>
        <fullName evidence="4">Oxidoreductase</fullName>
    </submittedName>
</protein>